<dbReference type="InterPro" id="IPR011025">
    <property type="entry name" value="GproteinA_insert"/>
</dbReference>
<dbReference type="SMART" id="SM00275">
    <property type="entry name" value="G_alpha"/>
    <property type="match status" value="1"/>
</dbReference>
<evidence type="ECO:0000256" key="1">
    <source>
        <dbReference type="ARBA" id="ARBA00022741"/>
    </source>
</evidence>
<keyword evidence="1 4" id="KW-0547">Nucleotide-binding</keyword>
<dbReference type="PANTHER" id="PTHR10218:SF360">
    <property type="entry name" value="GUANINE NUCLEOTIDE-BINDING PROTEIN SUBUNIT ALPHA HOMOLOG"/>
    <property type="match status" value="1"/>
</dbReference>
<dbReference type="EMBL" id="KN832988">
    <property type="protein sequence ID" value="KIM84336.1"/>
    <property type="molecule type" value="Genomic_DNA"/>
</dbReference>
<dbReference type="PRINTS" id="PR00318">
    <property type="entry name" value="GPROTEINA"/>
</dbReference>
<keyword evidence="8" id="KW-1185">Reference proteome</keyword>
<dbReference type="InParanoid" id="A0A0C3G0W4"/>
<dbReference type="SUPFAM" id="SSF47895">
    <property type="entry name" value="Transducin (alpha subunit), insertion domain"/>
    <property type="match status" value="1"/>
</dbReference>
<dbReference type="Pfam" id="PF00503">
    <property type="entry name" value="G-alpha"/>
    <property type="match status" value="1"/>
</dbReference>
<dbReference type="GO" id="GO:0005737">
    <property type="term" value="C:cytoplasm"/>
    <property type="evidence" value="ECO:0007669"/>
    <property type="project" value="TreeGrafter"/>
</dbReference>
<dbReference type="GO" id="GO:0005834">
    <property type="term" value="C:heterotrimeric G-protein complex"/>
    <property type="evidence" value="ECO:0007669"/>
    <property type="project" value="TreeGrafter"/>
</dbReference>
<name>A0A0C3G0W4_PILCF</name>
<feature type="region of interest" description="Disordered" evidence="6">
    <location>
        <begin position="1"/>
        <end position="43"/>
    </location>
</feature>
<dbReference type="AlphaFoldDB" id="A0A0C3G0W4"/>
<feature type="binding site" evidence="4">
    <location>
        <begin position="345"/>
        <end position="351"/>
    </location>
    <ligand>
        <name>GTP</name>
        <dbReference type="ChEBI" id="CHEBI:37565"/>
    </ligand>
</feature>
<dbReference type="InterPro" id="IPR027417">
    <property type="entry name" value="P-loop_NTPase"/>
</dbReference>
<dbReference type="HOGENOM" id="CLU_014184_1_1_1"/>
<dbReference type="Gene3D" id="3.40.50.300">
    <property type="entry name" value="P-loop containing nucleotide triphosphate hydrolases"/>
    <property type="match status" value="2"/>
</dbReference>
<feature type="compositionally biased region" description="Basic and acidic residues" evidence="6">
    <location>
        <begin position="28"/>
        <end position="43"/>
    </location>
</feature>
<proteinExistence type="predicted"/>
<dbReference type="GO" id="GO:0005525">
    <property type="term" value="F:GTP binding"/>
    <property type="evidence" value="ECO:0007669"/>
    <property type="project" value="UniProtKB-KW"/>
</dbReference>
<dbReference type="InterPro" id="IPR001019">
    <property type="entry name" value="Gprotein_alpha_su"/>
</dbReference>
<dbReference type="GO" id="GO:0046872">
    <property type="term" value="F:metal ion binding"/>
    <property type="evidence" value="ECO:0007669"/>
    <property type="project" value="UniProtKB-KW"/>
</dbReference>
<evidence type="ECO:0000313" key="8">
    <source>
        <dbReference type="Proteomes" id="UP000054166"/>
    </source>
</evidence>
<evidence type="ECO:0000256" key="3">
    <source>
        <dbReference type="ARBA" id="ARBA00023224"/>
    </source>
</evidence>
<evidence type="ECO:0000256" key="4">
    <source>
        <dbReference type="PIRSR" id="PIRSR601019-1"/>
    </source>
</evidence>
<dbReference type="FunFam" id="3.40.50.300:FF:000720">
    <property type="entry name" value="Guanine nucleotide-binding protein G(k) subunit alpha"/>
    <property type="match status" value="1"/>
</dbReference>
<sequence length="532" mass="59838">MPRAPSIRSQDDPLSLALRPPPSETEEERTVRLKDETEAKEASDKIDEEIKLEKQRLQKTKGDVKLLLLGQAESGKSTLQKQFQLMYSPKTLESERASWRTVVYFNIVRSLKHILSTLAAYDDMDDDSDANSHLEFGDDDTFILGEGSSSKRTRSGKSTAFTNAPSSSKLPSNNHKLRRSPSQIPLPKSPKLQPSAHQIANLRLRLSPLLSTEESLAKRLNGGVTTGRGEVFVRSGWQVRTFENGGLVKARRSKRSNTGHGHGPSSVSASGLPPGLMLDEDPLLDDLSALVEGSKEDIKDLWDDPTVVALITKRKLKLDEWSEYFLKNILRIAKHGYIPTTEDILHARIQTMGVAEHTFDVNIHGKLVTWHLYDVGGARGQRHTWVPYFDTANAIIFVAPISAFDQYLEEDSRTNRIDDSLQLFTQICANTLLKKVHLVLFLNKTDLLKAKLDKGLSVQKYILSFGDRANEFDSVVQYFRAHFLQVHRRNNENRRVLYTHLTNVVDTKATQSIIGNVRDSIFRGYLQSAALV</sequence>
<dbReference type="STRING" id="765440.A0A0C3G0W4"/>
<dbReference type="OrthoDB" id="5817230at2759"/>
<evidence type="ECO:0000313" key="7">
    <source>
        <dbReference type="EMBL" id="KIM84336.1"/>
    </source>
</evidence>
<keyword evidence="5" id="KW-0460">Magnesium</keyword>
<dbReference type="PANTHER" id="PTHR10218">
    <property type="entry name" value="GTP-BINDING PROTEIN ALPHA SUBUNIT"/>
    <property type="match status" value="1"/>
</dbReference>
<evidence type="ECO:0000256" key="5">
    <source>
        <dbReference type="PIRSR" id="PIRSR601019-2"/>
    </source>
</evidence>
<keyword evidence="5" id="KW-0479">Metal-binding</keyword>
<gene>
    <name evidence="7" type="ORF">PILCRDRAFT_818683</name>
</gene>
<feature type="compositionally biased region" description="Polar residues" evidence="6">
    <location>
        <begin position="160"/>
        <end position="174"/>
    </location>
</feature>
<dbReference type="GO" id="GO:0003924">
    <property type="term" value="F:GTPase activity"/>
    <property type="evidence" value="ECO:0007669"/>
    <property type="project" value="InterPro"/>
</dbReference>
<dbReference type="SUPFAM" id="SSF52540">
    <property type="entry name" value="P-loop containing nucleoside triphosphate hydrolases"/>
    <property type="match status" value="1"/>
</dbReference>
<dbReference type="GO" id="GO:0007188">
    <property type="term" value="P:adenylate cyclase-modulating G protein-coupled receptor signaling pathway"/>
    <property type="evidence" value="ECO:0007669"/>
    <property type="project" value="TreeGrafter"/>
</dbReference>
<accession>A0A0C3G0W4</accession>
<reference evidence="8" key="2">
    <citation type="submission" date="2015-01" db="EMBL/GenBank/DDBJ databases">
        <title>Evolutionary Origins and Diversification of the Mycorrhizal Mutualists.</title>
        <authorList>
            <consortium name="DOE Joint Genome Institute"/>
            <consortium name="Mycorrhizal Genomics Consortium"/>
            <person name="Kohler A."/>
            <person name="Kuo A."/>
            <person name="Nagy L.G."/>
            <person name="Floudas D."/>
            <person name="Copeland A."/>
            <person name="Barry K.W."/>
            <person name="Cichocki N."/>
            <person name="Veneault-Fourrey C."/>
            <person name="LaButti K."/>
            <person name="Lindquist E.A."/>
            <person name="Lipzen A."/>
            <person name="Lundell T."/>
            <person name="Morin E."/>
            <person name="Murat C."/>
            <person name="Riley R."/>
            <person name="Ohm R."/>
            <person name="Sun H."/>
            <person name="Tunlid A."/>
            <person name="Henrissat B."/>
            <person name="Grigoriev I.V."/>
            <person name="Hibbett D.S."/>
            <person name="Martin F."/>
        </authorList>
    </citation>
    <scope>NUCLEOTIDE SEQUENCE [LARGE SCALE GENOMIC DNA]</scope>
    <source>
        <strain evidence="8">F 1598</strain>
    </source>
</reference>
<organism evidence="7 8">
    <name type="scientific">Piloderma croceum (strain F 1598)</name>
    <dbReference type="NCBI Taxonomy" id="765440"/>
    <lineage>
        <taxon>Eukaryota</taxon>
        <taxon>Fungi</taxon>
        <taxon>Dikarya</taxon>
        <taxon>Basidiomycota</taxon>
        <taxon>Agaricomycotina</taxon>
        <taxon>Agaricomycetes</taxon>
        <taxon>Agaricomycetidae</taxon>
        <taxon>Atheliales</taxon>
        <taxon>Atheliaceae</taxon>
        <taxon>Piloderma</taxon>
    </lineage>
</organism>
<reference evidence="7 8" key="1">
    <citation type="submission" date="2014-04" db="EMBL/GenBank/DDBJ databases">
        <authorList>
            <consortium name="DOE Joint Genome Institute"/>
            <person name="Kuo A."/>
            <person name="Tarkka M."/>
            <person name="Buscot F."/>
            <person name="Kohler A."/>
            <person name="Nagy L.G."/>
            <person name="Floudas D."/>
            <person name="Copeland A."/>
            <person name="Barry K.W."/>
            <person name="Cichocki N."/>
            <person name="Veneault-Fourrey C."/>
            <person name="LaButti K."/>
            <person name="Lindquist E.A."/>
            <person name="Lipzen A."/>
            <person name="Lundell T."/>
            <person name="Morin E."/>
            <person name="Murat C."/>
            <person name="Sun H."/>
            <person name="Tunlid A."/>
            <person name="Henrissat B."/>
            <person name="Grigoriev I.V."/>
            <person name="Hibbett D.S."/>
            <person name="Martin F."/>
            <person name="Nordberg H.P."/>
            <person name="Cantor M.N."/>
            <person name="Hua S.X."/>
        </authorList>
    </citation>
    <scope>NUCLEOTIDE SEQUENCE [LARGE SCALE GENOMIC DNA]</scope>
    <source>
        <strain evidence="7 8">F 1598</strain>
    </source>
</reference>
<keyword evidence="3" id="KW-0807">Transducer</keyword>
<keyword evidence="2 4" id="KW-0342">GTP-binding</keyword>
<dbReference type="GO" id="GO:0031683">
    <property type="term" value="F:G-protein beta/gamma-subunit complex binding"/>
    <property type="evidence" value="ECO:0007669"/>
    <property type="project" value="InterPro"/>
</dbReference>
<evidence type="ECO:0000256" key="2">
    <source>
        <dbReference type="ARBA" id="ARBA00023134"/>
    </source>
</evidence>
<dbReference type="Proteomes" id="UP000054166">
    <property type="component" value="Unassembled WGS sequence"/>
</dbReference>
<feature type="region of interest" description="Disordered" evidence="6">
    <location>
        <begin position="248"/>
        <end position="274"/>
    </location>
</feature>
<feature type="binding site" evidence="4">
    <location>
        <begin position="443"/>
        <end position="446"/>
    </location>
    <ligand>
        <name>GTP</name>
        <dbReference type="ChEBI" id="CHEBI:37565"/>
    </ligand>
</feature>
<dbReference type="GO" id="GO:0001664">
    <property type="term" value="F:G protein-coupled receptor binding"/>
    <property type="evidence" value="ECO:0007669"/>
    <property type="project" value="TreeGrafter"/>
</dbReference>
<feature type="binding site" evidence="5">
    <location>
        <position position="351"/>
    </location>
    <ligand>
        <name>Mg(2+)</name>
        <dbReference type="ChEBI" id="CHEBI:18420"/>
    </ligand>
</feature>
<feature type="region of interest" description="Disordered" evidence="6">
    <location>
        <begin position="145"/>
        <end position="194"/>
    </location>
</feature>
<protein>
    <submittedName>
        <fullName evidence="7">Uncharacterized protein</fullName>
    </submittedName>
</protein>
<dbReference type="PROSITE" id="PS51882">
    <property type="entry name" value="G_ALPHA"/>
    <property type="match status" value="1"/>
</dbReference>
<evidence type="ECO:0000256" key="6">
    <source>
        <dbReference type="SAM" id="MobiDB-lite"/>
    </source>
</evidence>